<evidence type="ECO:0000313" key="3">
    <source>
        <dbReference type="Proteomes" id="UP000509418"/>
    </source>
</evidence>
<name>A0A7H8SZJ1_STRCX</name>
<feature type="signal peptide" evidence="1">
    <location>
        <begin position="1"/>
        <end position="33"/>
    </location>
</feature>
<dbReference type="GeneID" id="91324874"/>
<accession>A0A7H8SZJ1</accession>
<evidence type="ECO:0000313" key="2">
    <source>
        <dbReference type="EMBL" id="QKZ16695.1"/>
    </source>
</evidence>
<proteinExistence type="predicted"/>
<gene>
    <name evidence="2" type="ORF">HUT05_04510</name>
</gene>
<sequence>MHQHSTAARPTAAAALALAAALATLVAVPPAHAADGDDYAVTLVSDTATTDYTHRTVDLTGTLTRTDGTPVADAPVRLEESVLFDTWNPWGDPIDPTEWETRDVGTVRTDAEGNFTLQDVPADRVEDQPSPFLFPRHQVMFRAIYDTDPTDNHMAFADTTVKVRPVTSAITYRVNKTTVRKGDTLVVKGRVAWPAGHGPIAGTRVFLRTYYESSYNARTTTDARGNFTVRAKIRDYDNEFVVFSAPTDYYLAGASKNLPVKNVTP</sequence>
<keyword evidence="1" id="KW-0732">Signal</keyword>
<reference evidence="2 3" key="1">
    <citation type="submission" date="2020-06" db="EMBL/GenBank/DDBJ databases">
        <title>Genome mining for natural products.</title>
        <authorList>
            <person name="Zhang B."/>
            <person name="Shi J."/>
            <person name="Ge H."/>
        </authorList>
    </citation>
    <scope>NUCLEOTIDE SEQUENCE [LARGE SCALE GENOMIC DNA]</scope>
    <source>
        <strain evidence="2 3">NA02069</strain>
    </source>
</reference>
<feature type="chain" id="PRO_5043238675" evidence="1">
    <location>
        <begin position="34"/>
        <end position="265"/>
    </location>
</feature>
<protein>
    <submittedName>
        <fullName evidence="2">Acyl carrier protein</fullName>
    </submittedName>
</protein>
<dbReference type="RefSeq" id="WP_150498423.1">
    <property type="nucleotide sequence ID" value="NZ_BMUS01000001.1"/>
</dbReference>
<organism evidence="2 3">
    <name type="scientific">Streptomyces chartreusis</name>
    <dbReference type="NCBI Taxonomy" id="1969"/>
    <lineage>
        <taxon>Bacteria</taxon>
        <taxon>Bacillati</taxon>
        <taxon>Actinomycetota</taxon>
        <taxon>Actinomycetes</taxon>
        <taxon>Kitasatosporales</taxon>
        <taxon>Streptomycetaceae</taxon>
        <taxon>Streptomyces</taxon>
    </lineage>
</organism>
<evidence type="ECO:0000256" key="1">
    <source>
        <dbReference type="SAM" id="SignalP"/>
    </source>
</evidence>
<keyword evidence="3" id="KW-1185">Reference proteome</keyword>
<dbReference type="EMBL" id="CP056041">
    <property type="protein sequence ID" value="QKZ16695.1"/>
    <property type="molecule type" value="Genomic_DNA"/>
</dbReference>
<dbReference type="Proteomes" id="UP000509418">
    <property type="component" value="Chromosome"/>
</dbReference>
<dbReference type="AlphaFoldDB" id="A0A7H8SZJ1"/>